<dbReference type="Pfam" id="PF01814">
    <property type="entry name" value="Hemerythrin"/>
    <property type="match status" value="1"/>
</dbReference>
<dbReference type="InterPro" id="IPR002063">
    <property type="entry name" value="Haemerythrin"/>
</dbReference>
<evidence type="ECO:0000256" key="2">
    <source>
        <dbReference type="ARBA" id="ARBA00022723"/>
    </source>
</evidence>
<proteinExistence type="inferred from homology"/>
<comment type="caution">
    <text evidence="5">The sequence shown here is derived from an EMBL/GenBank/DDBJ whole genome shotgun (WGS) entry which is preliminary data.</text>
</comment>
<evidence type="ECO:0000256" key="3">
    <source>
        <dbReference type="ARBA" id="ARBA00023004"/>
    </source>
</evidence>
<evidence type="ECO:0000313" key="6">
    <source>
        <dbReference type="Proteomes" id="UP001209878"/>
    </source>
</evidence>
<protein>
    <recommendedName>
        <fullName evidence="4">Hemerythrin-like domain-containing protein</fullName>
    </recommendedName>
</protein>
<name>A0AAD9L1T1_RIDPI</name>
<organism evidence="5 6">
    <name type="scientific">Ridgeia piscesae</name>
    <name type="common">Tubeworm</name>
    <dbReference type="NCBI Taxonomy" id="27915"/>
    <lineage>
        <taxon>Eukaryota</taxon>
        <taxon>Metazoa</taxon>
        <taxon>Spiralia</taxon>
        <taxon>Lophotrochozoa</taxon>
        <taxon>Annelida</taxon>
        <taxon>Polychaeta</taxon>
        <taxon>Sedentaria</taxon>
        <taxon>Canalipalpata</taxon>
        <taxon>Sabellida</taxon>
        <taxon>Siboglinidae</taxon>
        <taxon>Ridgeia</taxon>
    </lineage>
</organism>
<dbReference type="InterPro" id="IPR012827">
    <property type="entry name" value="Hemerythrin_metal-bd"/>
</dbReference>
<dbReference type="PROSITE" id="PS00550">
    <property type="entry name" value="HEMERYTHRINS"/>
    <property type="match status" value="1"/>
</dbReference>
<keyword evidence="6" id="KW-1185">Reference proteome</keyword>
<dbReference type="SUPFAM" id="SSF47188">
    <property type="entry name" value="Hemerythrin-like"/>
    <property type="match status" value="1"/>
</dbReference>
<evidence type="ECO:0000313" key="5">
    <source>
        <dbReference type="EMBL" id="KAK2181788.1"/>
    </source>
</evidence>
<dbReference type="PANTHER" id="PTHR37164:SF1">
    <property type="entry name" value="BACTERIOHEMERYTHRIN"/>
    <property type="match status" value="1"/>
</dbReference>
<dbReference type="Gene3D" id="1.20.120.50">
    <property type="entry name" value="Hemerythrin-like"/>
    <property type="match status" value="1"/>
</dbReference>
<dbReference type="Proteomes" id="UP001209878">
    <property type="component" value="Unassembled WGS sequence"/>
</dbReference>
<keyword evidence="3" id="KW-0408">Iron</keyword>
<dbReference type="PRINTS" id="PR00186">
    <property type="entry name" value="HEMERYTHRIN"/>
</dbReference>
<keyword evidence="2" id="KW-0479">Metal-binding</keyword>
<dbReference type="InterPro" id="IPR035938">
    <property type="entry name" value="Hemerythrin-like_sf"/>
</dbReference>
<evidence type="ECO:0000259" key="4">
    <source>
        <dbReference type="Pfam" id="PF01814"/>
    </source>
</evidence>
<comment type="similarity">
    <text evidence="1">Belongs to the hemerythrin family.</text>
</comment>
<dbReference type="AlphaFoldDB" id="A0AAD9L1T1"/>
<gene>
    <name evidence="5" type="ORF">NP493_381g02036</name>
</gene>
<dbReference type="CDD" id="cd12107">
    <property type="entry name" value="Hemerythrin"/>
    <property type="match status" value="1"/>
</dbReference>
<dbReference type="InterPro" id="IPR050669">
    <property type="entry name" value="Hemerythrin"/>
</dbReference>
<dbReference type="EMBL" id="JAODUO010000381">
    <property type="protein sequence ID" value="KAK2181788.1"/>
    <property type="molecule type" value="Genomic_DNA"/>
</dbReference>
<dbReference type="NCBIfam" id="TIGR02481">
    <property type="entry name" value="hemeryth_dom"/>
    <property type="match status" value="1"/>
</dbReference>
<dbReference type="InterPro" id="IPR012312">
    <property type="entry name" value="Hemerythrin-like"/>
</dbReference>
<dbReference type="PANTHER" id="PTHR37164">
    <property type="entry name" value="BACTERIOHEMERYTHRIN"/>
    <property type="match status" value="1"/>
</dbReference>
<feature type="domain" description="Hemerythrin-like" evidence="4">
    <location>
        <begin position="99"/>
        <end position="198"/>
    </location>
</feature>
<dbReference type="InterPro" id="IPR016131">
    <property type="entry name" value="Haemerythrin_Fe_BS"/>
</dbReference>
<reference evidence="5" key="1">
    <citation type="journal article" date="2023" name="Mol. Biol. Evol.">
        <title>Third-Generation Sequencing Reveals the Adaptive Role of the Epigenome in Three Deep-Sea Polychaetes.</title>
        <authorList>
            <person name="Perez M."/>
            <person name="Aroh O."/>
            <person name="Sun Y."/>
            <person name="Lan Y."/>
            <person name="Juniper S.K."/>
            <person name="Young C.R."/>
            <person name="Angers B."/>
            <person name="Qian P.Y."/>
        </authorList>
    </citation>
    <scope>NUCLEOTIDE SEQUENCE</scope>
    <source>
        <strain evidence="5">R07B-5</strain>
    </source>
</reference>
<evidence type="ECO:0000256" key="1">
    <source>
        <dbReference type="ARBA" id="ARBA00010587"/>
    </source>
</evidence>
<dbReference type="GO" id="GO:0005506">
    <property type="term" value="F:iron ion binding"/>
    <property type="evidence" value="ECO:0007669"/>
    <property type="project" value="InterPro"/>
</dbReference>
<sequence>MPVCLYNVLSCRVVSCRVVSCRVVSCRVVSCRVVACRAVPCRAVPCRAVPCRAVPCRAVPCRAVPCCDCSNRFTTPLLCFSSEHLLDLFVFCCYVLQNDNIDAEHKTIFEAIYACSKNQSSAAHLDKLIKVLEDHFKNEEALMEKAEYPEFKNHRQIHNDFLAKLKTLKAPLDDAVIAWTKKWWVGHIKGIDFKYKGKL</sequence>
<accession>A0AAD9L1T1</accession>